<proteinExistence type="predicted"/>
<dbReference type="GeneID" id="25918739"/>
<protein>
    <submittedName>
        <fullName evidence="1">Uncharacterized protein</fullName>
    </submittedName>
</protein>
<dbReference type="EMBL" id="KQ256321">
    <property type="protein sequence ID" value="KNC69257.1"/>
    <property type="molecule type" value="Genomic_DNA"/>
</dbReference>
<organism evidence="1 2">
    <name type="scientific">Sphaeroforma arctica JP610</name>
    <dbReference type="NCBI Taxonomy" id="667725"/>
    <lineage>
        <taxon>Eukaryota</taxon>
        <taxon>Ichthyosporea</taxon>
        <taxon>Ichthyophonida</taxon>
        <taxon>Sphaeroforma</taxon>
    </lineage>
</organism>
<sequence length="71" mass="8272">EATIHIRNLKYIAINWDVSAYYLYFNADLESHVTTDNSVKASAKQQNTSIQLMDCVSEFNTRDRLENDEAW</sequence>
<keyword evidence="2" id="KW-1185">Reference proteome</keyword>
<gene>
    <name evidence="1" type="ORF">SARC_18235</name>
</gene>
<dbReference type="AlphaFoldDB" id="A0A0L0EXQ6"/>
<evidence type="ECO:0000313" key="1">
    <source>
        <dbReference type="EMBL" id="KNC69257.1"/>
    </source>
</evidence>
<reference evidence="1 2" key="1">
    <citation type="submission" date="2011-02" db="EMBL/GenBank/DDBJ databases">
        <title>The Genome Sequence of Sphaeroforma arctica JP610.</title>
        <authorList>
            <consortium name="The Broad Institute Genome Sequencing Platform"/>
            <person name="Russ C."/>
            <person name="Cuomo C."/>
            <person name="Young S.K."/>
            <person name="Zeng Q."/>
            <person name="Gargeya S."/>
            <person name="Alvarado L."/>
            <person name="Berlin A."/>
            <person name="Chapman S.B."/>
            <person name="Chen Z."/>
            <person name="Freedman E."/>
            <person name="Gellesch M."/>
            <person name="Goldberg J."/>
            <person name="Griggs A."/>
            <person name="Gujja S."/>
            <person name="Heilman E."/>
            <person name="Heiman D."/>
            <person name="Howarth C."/>
            <person name="Mehta T."/>
            <person name="Neiman D."/>
            <person name="Pearson M."/>
            <person name="Roberts A."/>
            <person name="Saif S."/>
            <person name="Shea T."/>
            <person name="Shenoy N."/>
            <person name="Sisk P."/>
            <person name="Stolte C."/>
            <person name="Sykes S."/>
            <person name="White J."/>
            <person name="Yandava C."/>
            <person name="Burger G."/>
            <person name="Gray M.W."/>
            <person name="Holland P.W.H."/>
            <person name="King N."/>
            <person name="Lang F.B.F."/>
            <person name="Roger A.J."/>
            <person name="Ruiz-Trillo I."/>
            <person name="Haas B."/>
            <person name="Nusbaum C."/>
            <person name="Birren B."/>
        </authorList>
    </citation>
    <scope>NUCLEOTIDE SEQUENCE [LARGE SCALE GENOMIC DNA]</scope>
    <source>
        <strain evidence="1 2">JP610</strain>
    </source>
</reference>
<dbReference type="Proteomes" id="UP000054560">
    <property type="component" value="Unassembled WGS sequence"/>
</dbReference>
<dbReference type="RefSeq" id="XP_014143159.1">
    <property type="nucleotide sequence ID" value="XM_014287684.1"/>
</dbReference>
<evidence type="ECO:0000313" key="2">
    <source>
        <dbReference type="Proteomes" id="UP000054560"/>
    </source>
</evidence>
<feature type="non-terminal residue" evidence="1">
    <location>
        <position position="1"/>
    </location>
</feature>
<name>A0A0L0EXQ6_9EUKA</name>
<accession>A0A0L0EXQ6</accession>